<evidence type="ECO:0000313" key="1">
    <source>
        <dbReference type="EMBL" id="BBI52793.1"/>
    </source>
</evidence>
<protein>
    <submittedName>
        <fullName evidence="1">Uncharacterized protein</fullName>
    </submittedName>
</protein>
<dbReference type="Proteomes" id="UP000289555">
    <property type="component" value="Chromosome"/>
</dbReference>
<proteinExistence type="predicted"/>
<name>A0ABM7GQ37_9GAMM</name>
<dbReference type="EMBL" id="AP019416">
    <property type="protein sequence ID" value="BBI52793.1"/>
    <property type="molecule type" value="Genomic_DNA"/>
</dbReference>
<reference evidence="2" key="1">
    <citation type="journal article" date="2019" name="Microbiol. Resour. Announc.">
        <title>Complete Genome Sequence of Halomonas olivaria, a Moderately Halophilic Bacterium Isolated from Olive Processing Effluents, Obtained by Nanopore Sequencing.</title>
        <authorList>
            <person name="Nagata S."/>
            <person name="Ii K.M."/>
            <person name="Tsukimi T."/>
            <person name="Miura M.C."/>
            <person name="Galipon J."/>
            <person name="Arakawa K."/>
        </authorList>
    </citation>
    <scope>NUCLEOTIDE SEQUENCE [LARGE SCALE GENOMIC DNA]</scope>
    <source>
        <strain evidence="2">TYRC17</strain>
    </source>
</reference>
<gene>
    <name evidence="1" type="ORF">HORIV_52140</name>
</gene>
<evidence type="ECO:0000313" key="2">
    <source>
        <dbReference type="Proteomes" id="UP000289555"/>
    </source>
</evidence>
<keyword evidence="2" id="KW-1185">Reference proteome</keyword>
<accession>A0ABM7GQ37</accession>
<organism evidence="1 2">
    <name type="scientific">Vreelandella olivaria</name>
    <dbReference type="NCBI Taxonomy" id="390919"/>
    <lineage>
        <taxon>Bacteria</taxon>
        <taxon>Pseudomonadati</taxon>
        <taxon>Pseudomonadota</taxon>
        <taxon>Gammaproteobacteria</taxon>
        <taxon>Oceanospirillales</taxon>
        <taxon>Halomonadaceae</taxon>
        <taxon>Vreelandella</taxon>
    </lineage>
</organism>
<sequence length="59" mass="6546">MARVTLFVMLPIALTLPSAWQAAIVVVVFQSLVELLGMVAFLRWVPSKLIPEPPEQTLN</sequence>